<keyword evidence="16" id="KW-1185">Reference proteome</keyword>
<dbReference type="InterPro" id="IPR000644">
    <property type="entry name" value="CBS_dom"/>
</dbReference>
<dbReference type="RefSeq" id="WP_345268524.1">
    <property type="nucleotide sequence ID" value="NZ_BAABIM010000004.1"/>
</dbReference>
<feature type="transmembrane region" description="Helical" evidence="12">
    <location>
        <begin position="101"/>
        <end position="125"/>
    </location>
</feature>
<feature type="domain" description="CNNM transmembrane" evidence="14">
    <location>
        <begin position="2"/>
        <end position="204"/>
    </location>
</feature>
<dbReference type="PANTHER" id="PTHR43099">
    <property type="entry name" value="UPF0053 PROTEIN YRKA"/>
    <property type="match status" value="1"/>
</dbReference>
<dbReference type="Proteomes" id="UP001500621">
    <property type="component" value="Unassembled WGS sequence"/>
</dbReference>
<gene>
    <name evidence="15" type="ORF">GCM10023226_36210</name>
</gene>
<dbReference type="Pfam" id="PF00571">
    <property type="entry name" value="CBS"/>
    <property type="match status" value="1"/>
</dbReference>
<dbReference type="CDD" id="cd04590">
    <property type="entry name" value="CBS_pair_CorC_HlyC_assoc"/>
    <property type="match status" value="1"/>
</dbReference>
<feature type="transmembrane region" description="Helical" evidence="12">
    <location>
        <begin position="61"/>
        <end position="81"/>
    </location>
</feature>
<proteinExistence type="inferred from homology"/>
<dbReference type="InterPro" id="IPR005170">
    <property type="entry name" value="Transptr-assoc_dom"/>
</dbReference>
<evidence type="ECO:0000256" key="10">
    <source>
        <dbReference type="PROSITE-ProRule" id="PRU01193"/>
    </source>
</evidence>
<dbReference type="PROSITE" id="PS51371">
    <property type="entry name" value="CBS"/>
    <property type="match status" value="1"/>
</dbReference>
<organism evidence="15 16">
    <name type="scientific">Nocardioides nanhaiensis</name>
    <dbReference type="NCBI Taxonomy" id="1476871"/>
    <lineage>
        <taxon>Bacteria</taxon>
        <taxon>Bacillati</taxon>
        <taxon>Actinomycetota</taxon>
        <taxon>Actinomycetes</taxon>
        <taxon>Propionibacteriales</taxon>
        <taxon>Nocardioidaceae</taxon>
        <taxon>Nocardioides</taxon>
    </lineage>
</organism>
<evidence type="ECO:0000256" key="1">
    <source>
        <dbReference type="ARBA" id="ARBA00004651"/>
    </source>
</evidence>
<dbReference type="Gene3D" id="3.10.580.10">
    <property type="entry name" value="CBS-domain"/>
    <property type="match status" value="1"/>
</dbReference>
<dbReference type="Pfam" id="PF01595">
    <property type="entry name" value="CNNM"/>
    <property type="match status" value="1"/>
</dbReference>
<keyword evidence="7 9" id="KW-0129">CBS domain</keyword>
<dbReference type="InterPro" id="IPR051676">
    <property type="entry name" value="UPF0053_domain"/>
</dbReference>
<accession>A0ABP8WSC0</accession>
<evidence type="ECO:0000313" key="16">
    <source>
        <dbReference type="Proteomes" id="UP001500621"/>
    </source>
</evidence>
<dbReference type="EMBL" id="BAABIM010000004">
    <property type="protein sequence ID" value="GAA4694702.1"/>
    <property type="molecule type" value="Genomic_DNA"/>
</dbReference>
<keyword evidence="6 10" id="KW-1133">Transmembrane helix</keyword>
<evidence type="ECO:0000256" key="11">
    <source>
        <dbReference type="SAM" id="MobiDB-lite"/>
    </source>
</evidence>
<keyword evidence="5" id="KW-0677">Repeat</keyword>
<evidence type="ECO:0000256" key="2">
    <source>
        <dbReference type="ARBA" id="ARBA00006337"/>
    </source>
</evidence>
<evidence type="ECO:0000313" key="15">
    <source>
        <dbReference type="EMBL" id="GAA4694702.1"/>
    </source>
</evidence>
<reference evidence="16" key="1">
    <citation type="journal article" date="2019" name="Int. J. Syst. Evol. Microbiol.">
        <title>The Global Catalogue of Microorganisms (GCM) 10K type strain sequencing project: providing services to taxonomists for standard genome sequencing and annotation.</title>
        <authorList>
            <consortium name="The Broad Institute Genomics Platform"/>
            <consortium name="The Broad Institute Genome Sequencing Center for Infectious Disease"/>
            <person name="Wu L."/>
            <person name="Ma J."/>
        </authorList>
    </citation>
    <scope>NUCLEOTIDE SEQUENCE [LARGE SCALE GENOMIC DNA]</scope>
    <source>
        <strain evidence="16">JCM 18127</strain>
    </source>
</reference>
<evidence type="ECO:0000256" key="8">
    <source>
        <dbReference type="ARBA" id="ARBA00023136"/>
    </source>
</evidence>
<dbReference type="InterPro" id="IPR002550">
    <property type="entry name" value="CNNM"/>
</dbReference>
<dbReference type="SUPFAM" id="SSF54631">
    <property type="entry name" value="CBS-domain pair"/>
    <property type="match status" value="1"/>
</dbReference>
<evidence type="ECO:0000256" key="7">
    <source>
        <dbReference type="ARBA" id="ARBA00023122"/>
    </source>
</evidence>
<comment type="similarity">
    <text evidence="2">Belongs to the UPF0053 family.</text>
</comment>
<protein>
    <submittedName>
        <fullName evidence="15">Hemolysin family protein</fullName>
    </submittedName>
</protein>
<dbReference type="InterPro" id="IPR046342">
    <property type="entry name" value="CBS_dom_sf"/>
</dbReference>
<feature type="region of interest" description="Disordered" evidence="11">
    <location>
        <begin position="421"/>
        <end position="458"/>
    </location>
</feature>
<name>A0ABP8WSC0_9ACTN</name>
<feature type="transmembrane region" description="Helical" evidence="12">
    <location>
        <begin position="6"/>
        <end position="31"/>
    </location>
</feature>
<dbReference type="SMART" id="SM01091">
    <property type="entry name" value="CorC_HlyC"/>
    <property type="match status" value="1"/>
</dbReference>
<feature type="domain" description="CBS" evidence="13">
    <location>
        <begin position="281"/>
        <end position="338"/>
    </location>
</feature>
<dbReference type="Gene3D" id="3.30.465.10">
    <property type="match status" value="1"/>
</dbReference>
<keyword evidence="8 10" id="KW-0472">Membrane</keyword>
<evidence type="ECO:0000259" key="13">
    <source>
        <dbReference type="PROSITE" id="PS51371"/>
    </source>
</evidence>
<evidence type="ECO:0000256" key="9">
    <source>
        <dbReference type="PROSITE-ProRule" id="PRU00703"/>
    </source>
</evidence>
<keyword evidence="3" id="KW-1003">Cell membrane</keyword>
<dbReference type="PANTHER" id="PTHR43099:SF5">
    <property type="entry name" value="HLYC_CORC FAMILY TRANSPORTER"/>
    <property type="match status" value="1"/>
</dbReference>
<comment type="caution">
    <text evidence="15">The sequence shown here is derived from an EMBL/GenBank/DDBJ whole genome shotgun (WGS) entry which is preliminary data.</text>
</comment>
<dbReference type="SUPFAM" id="SSF56176">
    <property type="entry name" value="FAD-binding/transporter-associated domain-like"/>
    <property type="match status" value="1"/>
</dbReference>
<dbReference type="InterPro" id="IPR016169">
    <property type="entry name" value="FAD-bd_PCMH_sub2"/>
</dbReference>
<feature type="compositionally biased region" description="Low complexity" evidence="11">
    <location>
        <begin position="447"/>
        <end position="458"/>
    </location>
</feature>
<dbReference type="Pfam" id="PF03471">
    <property type="entry name" value="CorC_HlyC"/>
    <property type="match status" value="1"/>
</dbReference>
<evidence type="ECO:0000259" key="14">
    <source>
        <dbReference type="PROSITE" id="PS51846"/>
    </source>
</evidence>
<evidence type="ECO:0000256" key="3">
    <source>
        <dbReference type="ARBA" id="ARBA00022475"/>
    </source>
</evidence>
<dbReference type="InterPro" id="IPR036318">
    <property type="entry name" value="FAD-bd_PCMH-like_sf"/>
</dbReference>
<comment type="subcellular location">
    <subcellularLocation>
        <location evidence="1">Cell membrane</location>
        <topology evidence="1">Multi-pass membrane protein</topology>
    </subcellularLocation>
</comment>
<evidence type="ECO:0000256" key="5">
    <source>
        <dbReference type="ARBA" id="ARBA00022737"/>
    </source>
</evidence>
<dbReference type="InterPro" id="IPR044751">
    <property type="entry name" value="Ion_transp-like_CBS"/>
</dbReference>
<keyword evidence="4 10" id="KW-0812">Transmembrane</keyword>
<evidence type="ECO:0000256" key="12">
    <source>
        <dbReference type="SAM" id="Phobius"/>
    </source>
</evidence>
<sequence length="458" mass="49335">MIDTQFFLNFLLVLVFVLVGGVFAATEIALVSLRESQVSRIEQRGARGARVASVARDPNRFLAAVQIGVTVAGFFSAAYGGSTLAPDVAPYLVDLGLTDSAADAIALVAMTLVIAYLSLVLGELVPKRLALQKSAQLSMLTAPPLDRFATLMRPVIWLLSISTNALVRLLGGDPNATNDSVSDEELRDIVSTHEGLGEDERRIVTDVFNATRSTLKEVMRPRGEVDFIEGRLTLAEAASWVSDRSHSRYPVIAGSFDEVTGFLHVRDLIEVDDPQRTVAEVQRQILLLPSTNRVLPSVRVMREASTHLAVVVDEYGGTDGIVTLEDLVEEIVGDIRDEYDDEEPDRVDLVGTTVLAGGLTIEDFAEETGVELEDGDYETVAGYVIAQIGRMPEMGDSVEVGETRIEVVAMEGRRVTEVAVTQVTPHDPDQPDQPDGSDQPDGDRAAADAATTSPSSGS</sequence>
<evidence type="ECO:0000256" key="4">
    <source>
        <dbReference type="ARBA" id="ARBA00022692"/>
    </source>
</evidence>
<evidence type="ECO:0000256" key="6">
    <source>
        <dbReference type="ARBA" id="ARBA00022989"/>
    </source>
</evidence>
<dbReference type="PROSITE" id="PS51846">
    <property type="entry name" value="CNNM"/>
    <property type="match status" value="1"/>
</dbReference>